<evidence type="ECO:0000256" key="4">
    <source>
        <dbReference type="ARBA" id="ARBA00023125"/>
    </source>
</evidence>
<keyword evidence="9" id="KW-1185">Reference proteome</keyword>
<dbReference type="InterPro" id="IPR013325">
    <property type="entry name" value="RNA_pol_sigma_r2"/>
</dbReference>
<dbReference type="NCBIfam" id="TIGR02937">
    <property type="entry name" value="sigma70-ECF"/>
    <property type="match status" value="1"/>
</dbReference>
<comment type="caution">
    <text evidence="8">The sequence shown here is derived from an EMBL/GenBank/DDBJ whole genome shotgun (WGS) entry which is preliminary data.</text>
</comment>
<accession>A0ABN3UTZ0</accession>
<dbReference type="Gene3D" id="1.10.1740.10">
    <property type="match status" value="1"/>
</dbReference>
<evidence type="ECO:0000313" key="8">
    <source>
        <dbReference type="EMBL" id="GAA2738258.1"/>
    </source>
</evidence>
<dbReference type="PANTHER" id="PTHR43133">
    <property type="entry name" value="RNA POLYMERASE ECF-TYPE SIGMA FACTO"/>
    <property type="match status" value="1"/>
</dbReference>
<keyword evidence="3" id="KW-0731">Sigma factor</keyword>
<keyword evidence="2" id="KW-0805">Transcription regulation</keyword>
<dbReference type="InterPro" id="IPR014284">
    <property type="entry name" value="RNA_pol_sigma-70_dom"/>
</dbReference>
<dbReference type="InterPro" id="IPR013249">
    <property type="entry name" value="RNA_pol_sigma70_r4_t2"/>
</dbReference>
<evidence type="ECO:0000259" key="6">
    <source>
        <dbReference type="Pfam" id="PF04542"/>
    </source>
</evidence>
<name>A0ABN3UTZ0_9ACTN</name>
<dbReference type="SUPFAM" id="SSF88659">
    <property type="entry name" value="Sigma3 and sigma4 domains of RNA polymerase sigma factors"/>
    <property type="match status" value="1"/>
</dbReference>
<dbReference type="RefSeq" id="WP_344457845.1">
    <property type="nucleotide sequence ID" value="NZ_BAAATZ010000037.1"/>
</dbReference>
<dbReference type="EMBL" id="BAAATZ010000037">
    <property type="protein sequence ID" value="GAA2738258.1"/>
    <property type="molecule type" value="Genomic_DNA"/>
</dbReference>
<feature type="domain" description="RNA polymerase sigma factor 70 region 4 type 2" evidence="7">
    <location>
        <begin position="121"/>
        <end position="170"/>
    </location>
</feature>
<dbReference type="PANTHER" id="PTHR43133:SF8">
    <property type="entry name" value="RNA POLYMERASE SIGMA FACTOR HI_1459-RELATED"/>
    <property type="match status" value="1"/>
</dbReference>
<keyword evidence="4" id="KW-0238">DNA-binding</keyword>
<dbReference type="InterPro" id="IPR007627">
    <property type="entry name" value="RNA_pol_sigma70_r2"/>
</dbReference>
<gene>
    <name evidence="8" type="ORF">GCM10010439_71570</name>
</gene>
<feature type="domain" description="RNA polymerase sigma-70 region 2" evidence="6">
    <location>
        <begin position="22"/>
        <end position="85"/>
    </location>
</feature>
<proteinExistence type="inferred from homology"/>
<evidence type="ECO:0000256" key="3">
    <source>
        <dbReference type="ARBA" id="ARBA00023082"/>
    </source>
</evidence>
<evidence type="ECO:0000256" key="2">
    <source>
        <dbReference type="ARBA" id="ARBA00023015"/>
    </source>
</evidence>
<evidence type="ECO:0000256" key="5">
    <source>
        <dbReference type="ARBA" id="ARBA00023163"/>
    </source>
</evidence>
<dbReference type="Pfam" id="PF04542">
    <property type="entry name" value="Sigma70_r2"/>
    <property type="match status" value="1"/>
</dbReference>
<keyword evidence="5" id="KW-0804">Transcription</keyword>
<reference evidence="8 9" key="1">
    <citation type="journal article" date="2019" name="Int. J. Syst. Evol. Microbiol.">
        <title>The Global Catalogue of Microorganisms (GCM) 10K type strain sequencing project: providing services to taxonomists for standard genome sequencing and annotation.</title>
        <authorList>
            <consortium name="The Broad Institute Genomics Platform"/>
            <consortium name="The Broad Institute Genome Sequencing Center for Infectious Disease"/>
            <person name="Wu L."/>
            <person name="Ma J."/>
        </authorList>
    </citation>
    <scope>NUCLEOTIDE SEQUENCE [LARGE SCALE GENOMIC DNA]</scope>
    <source>
        <strain evidence="8 9">JCM 8201</strain>
    </source>
</reference>
<evidence type="ECO:0000313" key="9">
    <source>
        <dbReference type="Proteomes" id="UP001501842"/>
    </source>
</evidence>
<dbReference type="InterPro" id="IPR013324">
    <property type="entry name" value="RNA_pol_sigma_r3/r4-like"/>
</dbReference>
<comment type="similarity">
    <text evidence="1">Belongs to the sigma-70 factor family. ECF subfamily.</text>
</comment>
<dbReference type="InterPro" id="IPR039425">
    <property type="entry name" value="RNA_pol_sigma-70-like"/>
</dbReference>
<organism evidence="8 9">
    <name type="scientific">Actinocorallia aurantiaca</name>
    <dbReference type="NCBI Taxonomy" id="46204"/>
    <lineage>
        <taxon>Bacteria</taxon>
        <taxon>Bacillati</taxon>
        <taxon>Actinomycetota</taxon>
        <taxon>Actinomycetes</taxon>
        <taxon>Streptosporangiales</taxon>
        <taxon>Thermomonosporaceae</taxon>
        <taxon>Actinocorallia</taxon>
    </lineage>
</organism>
<evidence type="ECO:0000256" key="1">
    <source>
        <dbReference type="ARBA" id="ARBA00010641"/>
    </source>
</evidence>
<sequence>MTLGLGPPRLATQVEPFEEVFSAHFAEIHGYVARRLGADAAEDVVAETFLTAYRKRGSYDPVRGSVRAWLYGITTNLVGRHRRAELRALRALGRRGLDPDQEGPEDRVARRVSAEGLRPGLARALAALNRGERDVLLLVALAGLTHEEIAQALGISYGTVGSRLSRARAKVKDSLGGANPMEDHHG</sequence>
<dbReference type="Pfam" id="PF08281">
    <property type="entry name" value="Sigma70_r4_2"/>
    <property type="match status" value="1"/>
</dbReference>
<dbReference type="Proteomes" id="UP001501842">
    <property type="component" value="Unassembled WGS sequence"/>
</dbReference>
<dbReference type="SUPFAM" id="SSF88946">
    <property type="entry name" value="Sigma2 domain of RNA polymerase sigma factors"/>
    <property type="match status" value="1"/>
</dbReference>
<dbReference type="Gene3D" id="1.10.10.10">
    <property type="entry name" value="Winged helix-like DNA-binding domain superfamily/Winged helix DNA-binding domain"/>
    <property type="match status" value="1"/>
</dbReference>
<dbReference type="CDD" id="cd06171">
    <property type="entry name" value="Sigma70_r4"/>
    <property type="match status" value="1"/>
</dbReference>
<protein>
    <submittedName>
        <fullName evidence="8">RNA polymerase sigma factor</fullName>
    </submittedName>
</protein>
<evidence type="ECO:0000259" key="7">
    <source>
        <dbReference type="Pfam" id="PF08281"/>
    </source>
</evidence>
<dbReference type="InterPro" id="IPR036388">
    <property type="entry name" value="WH-like_DNA-bd_sf"/>
</dbReference>